<name>A0A3P8G5I5_9TREM</name>
<keyword evidence="1 2" id="KW-0949">S-adenosyl-L-methionine</keyword>
<dbReference type="GO" id="GO:0042054">
    <property type="term" value="F:histone methyltransferase activity"/>
    <property type="evidence" value="ECO:0007669"/>
    <property type="project" value="TreeGrafter"/>
</dbReference>
<dbReference type="FunFam" id="3.40.50.150:FF:000071">
    <property type="entry name" value="Protein arginine N-methyltransferase 7"/>
    <property type="match status" value="1"/>
</dbReference>
<gene>
    <name evidence="3" type="ORF">ECPE_LOCUS655</name>
</gene>
<sequence length="281" mass="31120">MRLLLARSTVLSVGLLPRSANYTAKRGATHISFQRTLRGTCSILSEHFARPKYSSSMAMDSSPDCPLESTEYELVPQFNPTIGRTQWKPVRTDYDYAQEIALSGYGDMLHDTDRNQKYAEAIRVAIRHIQHTQPDIDLRVLDIGTGTGLLSMMAASQGAHLVTACEAFRPMANCAKQVLQENQLEKYIKVVGKQSTKLTIPDDLPQRANLLVAELVDTELIGEACLSTYKHAAESLLTPDAVLVPYGADLFCQVGFSFVQYVCNNARITTVSLFTNVSHFV</sequence>
<dbReference type="Proteomes" id="UP000272942">
    <property type="component" value="Unassembled WGS sequence"/>
</dbReference>
<keyword evidence="2" id="KW-0489">Methyltransferase</keyword>
<dbReference type="GO" id="GO:0016274">
    <property type="term" value="F:protein-arginine N-methyltransferase activity"/>
    <property type="evidence" value="ECO:0007669"/>
    <property type="project" value="InterPro"/>
</dbReference>
<reference evidence="3 4" key="1">
    <citation type="submission" date="2018-11" db="EMBL/GenBank/DDBJ databases">
        <authorList>
            <consortium name="Pathogen Informatics"/>
        </authorList>
    </citation>
    <scope>NUCLEOTIDE SEQUENCE [LARGE SCALE GENOMIC DNA]</scope>
    <source>
        <strain evidence="3 4">Egypt</strain>
    </source>
</reference>
<proteinExistence type="predicted"/>
<accession>A0A3P8G5I5</accession>
<dbReference type="PANTHER" id="PTHR11006">
    <property type="entry name" value="PROTEIN ARGININE N-METHYLTRANSFERASE"/>
    <property type="match status" value="1"/>
</dbReference>
<dbReference type="OrthoDB" id="412876at2759"/>
<keyword evidence="2" id="KW-0808">Transferase</keyword>
<evidence type="ECO:0000313" key="3">
    <source>
        <dbReference type="EMBL" id="VDP26276.1"/>
    </source>
</evidence>
<evidence type="ECO:0000256" key="1">
    <source>
        <dbReference type="ARBA" id="ARBA00022691"/>
    </source>
</evidence>
<dbReference type="EMBL" id="UZAN01002489">
    <property type="protein sequence ID" value="VDP26276.1"/>
    <property type="molecule type" value="Genomic_DNA"/>
</dbReference>
<dbReference type="InterPro" id="IPR025799">
    <property type="entry name" value="Arg_MeTrfase"/>
</dbReference>
<dbReference type="InterPro" id="IPR029063">
    <property type="entry name" value="SAM-dependent_MTases_sf"/>
</dbReference>
<dbReference type="AlphaFoldDB" id="A0A3P8G5I5"/>
<dbReference type="CDD" id="cd02440">
    <property type="entry name" value="AdoMet_MTases"/>
    <property type="match status" value="1"/>
</dbReference>
<keyword evidence="4" id="KW-1185">Reference proteome</keyword>
<protein>
    <recommendedName>
        <fullName evidence="5">Protein arginine N-methyltransferase 7</fullName>
    </recommendedName>
</protein>
<dbReference type="PROSITE" id="PS51678">
    <property type="entry name" value="SAM_MT_PRMT"/>
    <property type="match status" value="1"/>
</dbReference>
<organism evidence="3 4">
    <name type="scientific">Echinostoma caproni</name>
    <dbReference type="NCBI Taxonomy" id="27848"/>
    <lineage>
        <taxon>Eukaryota</taxon>
        <taxon>Metazoa</taxon>
        <taxon>Spiralia</taxon>
        <taxon>Lophotrochozoa</taxon>
        <taxon>Platyhelminthes</taxon>
        <taxon>Trematoda</taxon>
        <taxon>Digenea</taxon>
        <taxon>Plagiorchiida</taxon>
        <taxon>Echinostomata</taxon>
        <taxon>Echinostomatoidea</taxon>
        <taxon>Echinostomatidae</taxon>
        <taxon>Echinostoma</taxon>
    </lineage>
</organism>
<evidence type="ECO:0000313" key="4">
    <source>
        <dbReference type="Proteomes" id="UP000272942"/>
    </source>
</evidence>
<dbReference type="Pfam" id="PF06325">
    <property type="entry name" value="PrmA"/>
    <property type="match status" value="1"/>
</dbReference>
<dbReference type="SUPFAM" id="SSF53335">
    <property type="entry name" value="S-adenosyl-L-methionine-dependent methyltransferases"/>
    <property type="match status" value="1"/>
</dbReference>
<evidence type="ECO:0000256" key="2">
    <source>
        <dbReference type="PROSITE-ProRule" id="PRU01015"/>
    </source>
</evidence>
<dbReference type="GO" id="GO:0032259">
    <property type="term" value="P:methylation"/>
    <property type="evidence" value="ECO:0007669"/>
    <property type="project" value="UniProtKB-KW"/>
</dbReference>
<dbReference type="PANTHER" id="PTHR11006:SF4">
    <property type="entry name" value="PROTEIN ARGININE N-METHYLTRANSFERASE 7"/>
    <property type="match status" value="1"/>
</dbReference>
<evidence type="ECO:0008006" key="5">
    <source>
        <dbReference type="Google" id="ProtNLM"/>
    </source>
</evidence>
<dbReference type="Gene3D" id="3.40.50.150">
    <property type="entry name" value="Vaccinia Virus protein VP39"/>
    <property type="match status" value="1"/>
</dbReference>